<dbReference type="InterPro" id="IPR000219">
    <property type="entry name" value="DH_dom"/>
</dbReference>
<keyword evidence="5" id="KW-1185">Reference proteome</keyword>
<dbReference type="GO" id="GO:0005085">
    <property type="term" value="F:guanyl-nucleotide exchange factor activity"/>
    <property type="evidence" value="ECO:0007669"/>
    <property type="project" value="InterPro"/>
</dbReference>
<feature type="domain" description="DH" evidence="3">
    <location>
        <begin position="1"/>
        <end position="125"/>
    </location>
</feature>
<dbReference type="AlphaFoldDB" id="A0A448WG56"/>
<dbReference type="Proteomes" id="UP000784294">
    <property type="component" value="Unassembled WGS sequence"/>
</dbReference>
<dbReference type="OrthoDB" id="2015333at2759"/>
<name>A0A448WG56_9PLAT</name>
<organism evidence="4 5">
    <name type="scientific">Protopolystoma xenopodis</name>
    <dbReference type="NCBI Taxonomy" id="117903"/>
    <lineage>
        <taxon>Eukaryota</taxon>
        <taxon>Metazoa</taxon>
        <taxon>Spiralia</taxon>
        <taxon>Lophotrochozoa</taxon>
        <taxon>Platyhelminthes</taxon>
        <taxon>Monogenea</taxon>
        <taxon>Polyopisthocotylea</taxon>
        <taxon>Polystomatidea</taxon>
        <taxon>Polystomatidae</taxon>
        <taxon>Protopolystoma</taxon>
    </lineage>
</organism>
<reference evidence="4" key="1">
    <citation type="submission" date="2018-11" db="EMBL/GenBank/DDBJ databases">
        <authorList>
            <consortium name="Pathogen Informatics"/>
        </authorList>
    </citation>
    <scope>NUCLEOTIDE SEQUENCE</scope>
</reference>
<dbReference type="InterPro" id="IPR051480">
    <property type="entry name" value="Endocytic_GEF_Adapter"/>
</dbReference>
<evidence type="ECO:0000256" key="2">
    <source>
        <dbReference type="ARBA" id="ARBA00022490"/>
    </source>
</evidence>
<evidence type="ECO:0000256" key="1">
    <source>
        <dbReference type="ARBA" id="ARBA00004496"/>
    </source>
</evidence>
<dbReference type="PROSITE" id="PS50010">
    <property type="entry name" value="DH_2"/>
    <property type="match status" value="1"/>
</dbReference>
<dbReference type="InterPro" id="IPR035899">
    <property type="entry name" value="DBL_dom_sf"/>
</dbReference>
<gene>
    <name evidence="4" type="ORF">PXEA_LOCUS4355</name>
</gene>
<dbReference type="PANTHER" id="PTHR46006:SF6">
    <property type="entry name" value="INTERSECTIN-2 ISOFORM X1"/>
    <property type="match status" value="1"/>
</dbReference>
<dbReference type="SUPFAM" id="SSF48065">
    <property type="entry name" value="DBL homology domain (DH-domain)"/>
    <property type="match status" value="1"/>
</dbReference>
<dbReference type="GO" id="GO:0005737">
    <property type="term" value="C:cytoplasm"/>
    <property type="evidence" value="ECO:0007669"/>
    <property type="project" value="UniProtKB-SubCell"/>
</dbReference>
<keyword evidence="2" id="KW-0963">Cytoplasm</keyword>
<evidence type="ECO:0000313" key="4">
    <source>
        <dbReference type="EMBL" id="VEL10915.1"/>
    </source>
</evidence>
<proteinExistence type="predicted"/>
<dbReference type="GO" id="GO:0035025">
    <property type="term" value="P:positive regulation of Rho protein signal transduction"/>
    <property type="evidence" value="ECO:0007669"/>
    <property type="project" value="TreeGrafter"/>
</dbReference>
<evidence type="ECO:0000313" key="5">
    <source>
        <dbReference type="Proteomes" id="UP000784294"/>
    </source>
</evidence>
<accession>A0A448WG56</accession>
<dbReference type="PANTHER" id="PTHR46006">
    <property type="entry name" value="RHO GUANINE NUCLEOTIDE EXCHANGE FACTOR AT 64C, ISOFORM A"/>
    <property type="match status" value="1"/>
</dbReference>
<dbReference type="EMBL" id="CAAALY010010285">
    <property type="protein sequence ID" value="VEL10915.1"/>
    <property type="molecule type" value="Genomic_DNA"/>
</dbReference>
<sequence length="281" mass="31608">MLKLSLENIQTGASVQIGKTILDNLPSAQIYSRYCVGQSFALLHLTRLISADDHLAQYLVDCQQKTRLRMLPLSSYLVKPMQRLTKYPLLVHNILKALLPDDIGRDALECAYQRVLSLLKEINEAVRVRESCRQLAWLQDHLHPPVVRLCLEPQPSRECVSTLHSIEDLRANPRAEPPLNCDITTFTTITHKSSRNIDDTDGIIDDSETMSLKPLSDSLSLRIPPSIDPKLPHSSYITMNDANQVRPASVETQFLLSDDTNVVGPRRLLYSGDLYKVGSDL</sequence>
<comment type="caution">
    <text evidence="4">The sequence shown here is derived from an EMBL/GenBank/DDBJ whole genome shotgun (WGS) entry which is preliminary data.</text>
</comment>
<comment type="subcellular location">
    <subcellularLocation>
        <location evidence="1">Cytoplasm</location>
    </subcellularLocation>
</comment>
<evidence type="ECO:0000259" key="3">
    <source>
        <dbReference type="PROSITE" id="PS50010"/>
    </source>
</evidence>
<dbReference type="Gene3D" id="1.20.900.10">
    <property type="entry name" value="Dbl homology (DH) domain"/>
    <property type="match status" value="1"/>
</dbReference>
<protein>
    <recommendedName>
        <fullName evidence="3">DH domain-containing protein</fullName>
    </recommendedName>
</protein>
<dbReference type="Pfam" id="PF00621">
    <property type="entry name" value="RhoGEF"/>
    <property type="match status" value="1"/>
</dbReference>